<dbReference type="GO" id="GO:1904680">
    <property type="term" value="F:peptide transmembrane transporter activity"/>
    <property type="evidence" value="ECO:0007669"/>
    <property type="project" value="TreeGrafter"/>
</dbReference>
<dbReference type="Gene3D" id="3.10.105.10">
    <property type="entry name" value="Dipeptide-binding Protein, Domain 3"/>
    <property type="match status" value="1"/>
</dbReference>
<dbReference type="Pfam" id="PF00496">
    <property type="entry name" value="SBP_bac_5"/>
    <property type="match status" value="1"/>
</dbReference>
<evidence type="ECO:0000259" key="3">
    <source>
        <dbReference type="Pfam" id="PF00496"/>
    </source>
</evidence>
<sequence>MKTRLSLLGLMGVASISACSAGSTAIVDSDSTALTLATTTPATSLDFTTVGGAAIPAALMSNVYETLVRISPEGDIEPGLAESWEAEPTRYTFHLREAAFSNGEAFTAHTAAWSINAVKTEWTNGLKKQMDVVESATAVDEHTLVVELSRPSAGWLWSMGTAIGAMRTPTDAVGTGPFAVAGFSPGEYIALEARNDYWGTPAAEDITIRYFPDSLTAVNALRSGGVDAVWGVQNPELLDTLDDTIETAMGTTNGEVLLSMNNQKAPFDDPRVRRAVAYGIDREAANDILWEGRAQDTGGAPVPPTDPWFSGQDYYPFDPARARALMEDAGAVGTPLTLTVPSLPYAQTLSEFLYSQLEEMGFDVTLETAEFPAVWLSQVMGAKDYQMSLVAHVEPRDIPTIFGNPDYYIGYDSPQARKLLEQDDMAGAVDQIMEDMPALTLMNLPNIVLYREGLSGLQPNQITDAIELKGVR</sequence>
<evidence type="ECO:0000313" key="4">
    <source>
        <dbReference type="EMBL" id="STC80171.1"/>
    </source>
</evidence>
<feature type="domain" description="Solute-binding protein family 5" evidence="3">
    <location>
        <begin position="76"/>
        <end position="391"/>
    </location>
</feature>
<dbReference type="InterPro" id="IPR000914">
    <property type="entry name" value="SBP_5_dom"/>
</dbReference>
<dbReference type="EMBL" id="UFXP01000001">
    <property type="protein sequence ID" value="STC80171.1"/>
    <property type="molecule type" value="Genomic_DNA"/>
</dbReference>
<name>A0A376D276_9CORY</name>
<protein>
    <submittedName>
        <fullName evidence="4">Nickel ABC transport system, solute-binding protein</fullName>
    </submittedName>
</protein>
<evidence type="ECO:0000313" key="5">
    <source>
        <dbReference type="Proteomes" id="UP000254287"/>
    </source>
</evidence>
<accession>A0A376D276</accession>
<dbReference type="AlphaFoldDB" id="A0A376D276"/>
<dbReference type="InterPro" id="IPR039424">
    <property type="entry name" value="SBP_5"/>
</dbReference>
<organism evidence="4 5">
    <name type="scientific">Corynebacterium minutissimum</name>
    <dbReference type="NCBI Taxonomy" id="38301"/>
    <lineage>
        <taxon>Bacteria</taxon>
        <taxon>Bacillati</taxon>
        <taxon>Actinomycetota</taxon>
        <taxon>Actinomycetes</taxon>
        <taxon>Mycobacteriales</taxon>
        <taxon>Corynebacteriaceae</taxon>
        <taxon>Corynebacterium</taxon>
    </lineage>
</organism>
<dbReference type="Gene3D" id="3.40.190.10">
    <property type="entry name" value="Periplasmic binding protein-like II"/>
    <property type="match status" value="1"/>
</dbReference>
<gene>
    <name evidence="4" type="primary">nikA</name>
    <name evidence="4" type="ORF">NCTC10289_02047</name>
</gene>
<feature type="chain" id="PRO_5039054668" evidence="2">
    <location>
        <begin position="21"/>
        <end position="472"/>
    </location>
</feature>
<dbReference type="GO" id="GO:0015833">
    <property type="term" value="P:peptide transport"/>
    <property type="evidence" value="ECO:0007669"/>
    <property type="project" value="TreeGrafter"/>
</dbReference>
<dbReference type="RefSeq" id="WP_239121821.1">
    <property type="nucleotide sequence ID" value="NZ_CP069533.1"/>
</dbReference>
<reference evidence="4 5" key="1">
    <citation type="submission" date="2018-06" db="EMBL/GenBank/DDBJ databases">
        <authorList>
            <consortium name="Pathogen Informatics"/>
            <person name="Doyle S."/>
        </authorList>
    </citation>
    <scope>NUCLEOTIDE SEQUENCE [LARGE SCALE GENOMIC DNA]</scope>
    <source>
        <strain evidence="4 5">NCTC10289</strain>
    </source>
</reference>
<dbReference type="Proteomes" id="UP000254287">
    <property type="component" value="Unassembled WGS sequence"/>
</dbReference>
<dbReference type="PROSITE" id="PS51257">
    <property type="entry name" value="PROKAR_LIPOPROTEIN"/>
    <property type="match status" value="1"/>
</dbReference>
<keyword evidence="1 2" id="KW-0732">Signal</keyword>
<dbReference type="PANTHER" id="PTHR30290:SF38">
    <property type="entry name" value="D,D-DIPEPTIDE-BINDING PERIPLASMIC PROTEIN DDPA-RELATED"/>
    <property type="match status" value="1"/>
</dbReference>
<dbReference type="PANTHER" id="PTHR30290">
    <property type="entry name" value="PERIPLASMIC BINDING COMPONENT OF ABC TRANSPORTER"/>
    <property type="match status" value="1"/>
</dbReference>
<proteinExistence type="predicted"/>
<evidence type="ECO:0000256" key="1">
    <source>
        <dbReference type="ARBA" id="ARBA00022729"/>
    </source>
</evidence>
<feature type="signal peptide" evidence="2">
    <location>
        <begin position="1"/>
        <end position="20"/>
    </location>
</feature>
<evidence type="ECO:0000256" key="2">
    <source>
        <dbReference type="SAM" id="SignalP"/>
    </source>
</evidence>
<dbReference type="SUPFAM" id="SSF53850">
    <property type="entry name" value="Periplasmic binding protein-like II"/>
    <property type="match status" value="1"/>
</dbReference>